<feature type="domain" description="SAM-dependent MTase RsmB/NOP-type" evidence="6">
    <location>
        <begin position="100"/>
        <end position="240"/>
    </location>
</feature>
<dbReference type="GO" id="GO:0003723">
    <property type="term" value="F:RNA binding"/>
    <property type="evidence" value="ECO:0007669"/>
    <property type="project" value="UniProtKB-UniRule"/>
</dbReference>
<dbReference type="GeneTree" id="ENSGT00940000155370"/>
<evidence type="ECO:0000313" key="8">
    <source>
        <dbReference type="Proteomes" id="UP000008144"/>
    </source>
</evidence>
<comment type="caution">
    <text evidence="5">Lacks conserved residue(s) required for the propagation of feature annotation.</text>
</comment>
<dbReference type="Gene3D" id="3.40.50.150">
    <property type="entry name" value="Vaccinia Virus protein VP39"/>
    <property type="match status" value="1"/>
</dbReference>
<dbReference type="STRING" id="7719.ENSCINP00000029649"/>
<dbReference type="PROSITE" id="PS51686">
    <property type="entry name" value="SAM_MT_RSMB_NOP"/>
    <property type="match status" value="1"/>
</dbReference>
<dbReference type="InterPro" id="IPR036974">
    <property type="entry name" value="PUA_sf"/>
</dbReference>
<dbReference type="Ensembl" id="ENSCINT00000029895.2">
    <property type="protein sequence ID" value="ENSCINP00000029649.2"/>
    <property type="gene ID" value="ENSCING00000017577.2"/>
</dbReference>
<keyword evidence="1 5" id="KW-0489">Methyltransferase</keyword>
<keyword evidence="8" id="KW-1185">Reference proteome</keyword>
<dbReference type="InterPro" id="IPR001678">
    <property type="entry name" value="MeTrfase_RsmB-F_NOP2_dom"/>
</dbReference>
<dbReference type="PANTHER" id="PTHR22807">
    <property type="entry name" value="NOP2 YEAST -RELATED NOL1/NOP2/FMU SUN DOMAIN-CONTAINING"/>
    <property type="match status" value="1"/>
</dbReference>
<evidence type="ECO:0000256" key="3">
    <source>
        <dbReference type="ARBA" id="ARBA00022691"/>
    </source>
</evidence>
<dbReference type="SUPFAM" id="SSF53335">
    <property type="entry name" value="S-adenosyl-L-methionine-dependent methyltransferases"/>
    <property type="match status" value="1"/>
</dbReference>
<reference evidence="8" key="1">
    <citation type="journal article" date="2002" name="Science">
        <title>The draft genome of Ciona intestinalis: insights into chordate and vertebrate origins.</title>
        <authorList>
            <person name="Dehal P."/>
            <person name="Satou Y."/>
            <person name="Campbell R.K."/>
            <person name="Chapman J."/>
            <person name="Degnan B."/>
            <person name="De Tomaso A."/>
            <person name="Davidson B."/>
            <person name="Di Gregorio A."/>
            <person name="Gelpke M."/>
            <person name="Goodstein D.M."/>
            <person name="Harafuji N."/>
            <person name="Hastings K.E."/>
            <person name="Ho I."/>
            <person name="Hotta K."/>
            <person name="Huang W."/>
            <person name="Kawashima T."/>
            <person name="Lemaire P."/>
            <person name="Martinez D."/>
            <person name="Meinertzhagen I.A."/>
            <person name="Necula S."/>
            <person name="Nonaka M."/>
            <person name="Putnam N."/>
            <person name="Rash S."/>
            <person name="Saiga H."/>
            <person name="Satake M."/>
            <person name="Terry A."/>
            <person name="Yamada L."/>
            <person name="Wang H.G."/>
            <person name="Awazu S."/>
            <person name="Azumi K."/>
            <person name="Boore J."/>
            <person name="Branno M."/>
            <person name="Chin-Bow S."/>
            <person name="DeSantis R."/>
            <person name="Doyle S."/>
            <person name="Francino P."/>
            <person name="Keys D.N."/>
            <person name="Haga S."/>
            <person name="Hayashi H."/>
            <person name="Hino K."/>
            <person name="Imai K.S."/>
            <person name="Inaba K."/>
            <person name="Kano S."/>
            <person name="Kobayashi K."/>
            <person name="Kobayashi M."/>
            <person name="Lee B.I."/>
            <person name="Makabe K.W."/>
            <person name="Manohar C."/>
            <person name="Matassi G."/>
            <person name="Medina M."/>
            <person name="Mochizuki Y."/>
            <person name="Mount S."/>
            <person name="Morishita T."/>
            <person name="Miura S."/>
            <person name="Nakayama A."/>
            <person name="Nishizaka S."/>
            <person name="Nomoto H."/>
            <person name="Ohta F."/>
            <person name="Oishi K."/>
            <person name="Rigoutsos I."/>
            <person name="Sano M."/>
            <person name="Sasaki A."/>
            <person name="Sasakura Y."/>
            <person name="Shoguchi E."/>
            <person name="Shin-i T."/>
            <person name="Spagnuolo A."/>
            <person name="Stainier D."/>
            <person name="Suzuki M.M."/>
            <person name="Tassy O."/>
            <person name="Takatori N."/>
            <person name="Tokuoka M."/>
            <person name="Yagi K."/>
            <person name="Yoshizaki F."/>
            <person name="Wada S."/>
            <person name="Zhang C."/>
            <person name="Hyatt P.D."/>
            <person name="Larimer F."/>
            <person name="Detter C."/>
            <person name="Doggett N."/>
            <person name="Glavina T."/>
            <person name="Hawkins T."/>
            <person name="Richardson P."/>
            <person name="Lucas S."/>
            <person name="Kohara Y."/>
            <person name="Levine M."/>
            <person name="Satoh N."/>
            <person name="Rokhsar D.S."/>
        </authorList>
    </citation>
    <scope>NUCLEOTIDE SEQUENCE [LARGE SCALE GENOMIC DNA]</scope>
</reference>
<evidence type="ECO:0000256" key="2">
    <source>
        <dbReference type="ARBA" id="ARBA00022679"/>
    </source>
</evidence>
<sequence length="240" mass="25953">MEISIPPLFTTLRVNETEQVDSVIKELEAKLKILYSANGYSEAPVIFQHSQLKSTIVIPTLYQDIMHSYPPVIVDHGCGMAVLRGADVFVPGILCMPTGVQVGDKVSVCADIGGSCLRGMTRYEGQMLFVGNGVMLKSRNDIFKGNNITKGSGIRMECPIFLSLCLNDVLPSKIFAQNLPSIIVGHVLNPQEGDIVLDMCAAPGGKTSHIVSLLRGRGRLVAVDRSSSKVEKIKQNAAKL</sequence>
<keyword evidence="3 5" id="KW-0949">S-adenosyl-L-methionine</keyword>
<protein>
    <recommendedName>
        <fullName evidence="6">SAM-dependent MTase RsmB/NOP-type domain-containing protein</fullName>
    </recommendedName>
</protein>
<feature type="binding site" evidence="5">
    <location>
        <position position="224"/>
    </location>
    <ligand>
        <name>S-adenosyl-L-methionine</name>
        <dbReference type="ChEBI" id="CHEBI:59789"/>
    </ligand>
</feature>
<dbReference type="CDD" id="cd21150">
    <property type="entry name" value="PUA_NSun6-like"/>
    <property type="match status" value="1"/>
</dbReference>
<organism evidence="7 8">
    <name type="scientific">Ciona intestinalis</name>
    <name type="common">Transparent sea squirt</name>
    <name type="synonym">Ascidia intestinalis</name>
    <dbReference type="NCBI Taxonomy" id="7719"/>
    <lineage>
        <taxon>Eukaryota</taxon>
        <taxon>Metazoa</taxon>
        <taxon>Chordata</taxon>
        <taxon>Tunicata</taxon>
        <taxon>Ascidiacea</taxon>
        <taxon>Phlebobranchia</taxon>
        <taxon>Cionidae</taxon>
        <taxon>Ciona</taxon>
    </lineage>
</organism>
<dbReference type="InterPro" id="IPR049560">
    <property type="entry name" value="MeTrfase_RsmB-F_NOP2_cat"/>
</dbReference>
<keyword evidence="4 5" id="KW-0694">RNA-binding</keyword>
<dbReference type="InterPro" id="IPR029063">
    <property type="entry name" value="SAM-dependent_MTases_sf"/>
</dbReference>
<evidence type="ECO:0000256" key="5">
    <source>
        <dbReference type="PROSITE-ProRule" id="PRU01023"/>
    </source>
</evidence>
<keyword evidence="2 5" id="KW-0808">Transferase</keyword>
<name>F6ZY66_CIOIN</name>
<reference evidence="7" key="3">
    <citation type="submission" date="2025-09" db="UniProtKB">
        <authorList>
            <consortium name="Ensembl"/>
        </authorList>
    </citation>
    <scope>IDENTIFICATION</scope>
</reference>
<dbReference type="GO" id="GO:0001510">
    <property type="term" value="P:RNA methylation"/>
    <property type="evidence" value="ECO:0007669"/>
    <property type="project" value="InterPro"/>
</dbReference>
<dbReference type="SMR" id="F6ZY66"/>
<dbReference type="PROSITE" id="PS50890">
    <property type="entry name" value="PUA"/>
    <property type="match status" value="1"/>
</dbReference>
<dbReference type="HOGENOM" id="CLU_1158635_0_0_1"/>
<dbReference type="Pfam" id="PF01189">
    <property type="entry name" value="Methyltr_RsmB-F"/>
    <property type="match status" value="1"/>
</dbReference>
<comment type="similarity">
    <text evidence="5">Belongs to the class I-like SAM-binding methyltransferase superfamily. RsmB/NOP family.</text>
</comment>
<accession>F6ZY66</accession>
<dbReference type="PANTHER" id="PTHR22807:SF34">
    <property type="entry name" value="TRNA (CYTOSINE(72)-C(5))-METHYLTRANSFERASE NSUN6"/>
    <property type="match status" value="1"/>
</dbReference>
<dbReference type="Gene3D" id="2.30.130.10">
    <property type="entry name" value="PUA domain"/>
    <property type="match status" value="1"/>
</dbReference>
<evidence type="ECO:0000313" key="7">
    <source>
        <dbReference type="Ensembl" id="ENSCINP00000029649.2"/>
    </source>
</evidence>
<dbReference type="InterPro" id="IPR015947">
    <property type="entry name" value="PUA-like_sf"/>
</dbReference>
<dbReference type="InterPro" id="IPR023267">
    <property type="entry name" value="RCMT"/>
</dbReference>
<evidence type="ECO:0000256" key="1">
    <source>
        <dbReference type="ARBA" id="ARBA00022603"/>
    </source>
</evidence>
<evidence type="ECO:0000256" key="4">
    <source>
        <dbReference type="ARBA" id="ARBA00022884"/>
    </source>
</evidence>
<feature type="binding site" evidence="5">
    <location>
        <begin position="200"/>
        <end position="206"/>
    </location>
    <ligand>
        <name>S-adenosyl-L-methionine</name>
        <dbReference type="ChEBI" id="CHEBI:59789"/>
    </ligand>
</feature>
<dbReference type="AlphaFoldDB" id="F6ZY66"/>
<dbReference type="GO" id="GO:0008173">
    <property type="term" value="F:RNA methyltransferase activity"/>
    <property type="evidence" value="ECO:0007669"/>
    <property type="project" value="InterPro"/>
</dbReference>
<reference evidence="7" key="2">
    <citation type="submission" date="2025-08" db="UniProtKB">
        <authorList>
            <consortium name="Ensembl"/>
        </authorList>
    </citation>
    <scope>IDENTIFICATION</scope>
</reference>
<proteinExistence type="inferred from homology"/>
<dbReference type="SUPFAM" id="SSF88697">
    <property type="entry name" value="PUA domain-like"/>
    <property type="match status" value="1"/>
</dbReference>
<dbReference type="InParanoid" id="F6ZY66"/>
<dbReference type="Proteomes" id="UP000008144">
    <property type="component" value="Unassembled WGS sequence"/>
</dbReference>
<dbReference type="FunCoup" id="F6ZY66">
    <property type="interactions" value="56"/>
</dbReference>
<evidence type="ECO:0000259" key="6">
    <source>
        <dbReference type="PROSITE" id="PS51686"/>
    </source>
</evidence>